<accession>A0A3R0XEZ4</accession>
<dbReference type="Proteomes" id="UP000839671">
    <property type="component" value="Unassembled WGS sequence"/>
</dbReference>
<feature type="compositionally biased region" description="Basic and acidic residues" evidence="1">
    <location>
        <begin position="154"/>
        <end position="183"/>
    </location>
</feature>
<evidence type="ECO:0000256" key="1">
    <source>
        <dbReference type="SAM" id="MobiDB-lite"/>
    </source>
</evidence>
<dbReference type="EMBL" id="AAAATI010000061">
    <property type="protein sequence ID" value="EAA1980788.1"/>
    <property type="molecule type" value="Genomic_DNA"/>
</dbReference>
<organism evidence="3">
    <name type="scientific">Salmonella enterica I</name>
    <dbReference type="NCBI Taxonomy" id="59201"/>
    <lineage>
        <taxon>Bacteria</taxon>
        <taxon>Pseudomonadati</taxon>
        <taxon>Pseudomonadota</taxon>
        <taxon>Gammaproteobacteria</taxon>
        <taxon>Enterobacterales</taxon>
        <taxon>Enterobacteriaceae</taxon>
        <taxon>Salmonella</taxon>
    </lineage>
</organism>
<reference evidence="3" key="1">
    <citation type="submission" date="2018-07" db="EMBL/GenBank/DDBJ databases">
        <authorList>
            <person name="Ashton P.M."/>
            <person name="Dallman T."/>
            <person name="Nair S."/>
            <person name="De Pinna E."/>
            <person name="Peters T."/>
            <person name="Grant K."/>
        </authorList>
    </citation>
    <scope>NUCLEOTIDE SEQUENCE [LARGE SCALE GENOMIC DNA]</scope>
    <source>
        <strain evidence="3">157339</strain>
        <strain evidence="2">310211</strain>
    </source>
</reference>
<proteinExistence type="predicted"/>
<dbReference type="AlphaFoldDB" id="A0A3R0XEZ4"/>
<comment type="caution">
    <text evidence="3">The sequence shown here is derived from an EMBL/GenBank/DDBJ whole genome shotgun (WGS) entry which is preliminary data.</text>
</comment>
<dbReference type="Pfam" id="PF06476">
    <property type="entry name" value="DUF1090"/>
    <property type="match status" value="1"/>
</dbReference>
<dbReference type="EMBL" id="RVHM01000067">
    <property type="protein sequence ID" value="MLV00024.1"/>
    <property type="molecule type" value="Genomic_DNA"/>
</dbReference>
<dbReference type="Proteomes" id="UP000885374">
    <property type="component" value="Unassembled WGS sequence"/>
</dbReference>
<protein>
    <submittedName>
        <fullName evidence="3">DUF1090 domain-containing protein</fullName>
    </submittedName>
</protein>
<feature type="region of interest" description="Disordered" evidence="1">
    <location>
        <begin position="154"/>
        <end position="191"/>
    </location>
</feature>
<dbReference type="InterPro" id="IPR009468">
    <property type="entry name" value="DUF1090"/>
</dbReference>
<name>A0A3R0XEZ4_SALET</name>
<sequence length="191" mass="22363">MVMTLSCCFLYHCFNHHCLDFSSECYLSHLVISGLILSGCRSYADSSFTEFYEQRIHTMKPQYLSITILTILLYIFTSPGAMADYERCEYKRQQLEHQLEYALAYNNAHRVAGLQNALRRINEYCTDKRLLARKETKVSEKKRKVTEYQRELEQARASGKREQIMNKQSKLDEAREELVKARSELPNGPVE</sequence>
<gene>
    <name evidence="2" type="ORF">DM051_26665</name>
    <name evidence="3" type="ORF">DRU74_25570</name>
</gene>
<evidence type="ECO:0000313" key="3">
    <source>
        <dbReference type="EMBL" id="MLV00024.1"/>
    </source>
</evidence>
<evidence type="ECO:0000313" key="2">
    <source>
        <dbReference type="EMBL" id="EAA1980788.1"/>
    </source>
</evidence>